<evidence type="ECO:0000313" key="9">
    <source>
        <dbReference type="EMBL" id="MEV5507997.1"/>
    </source>
</evidence>
<keyword evidence="3" id="KW-0813">Transport</keyword>
<dbReference type="SUPFAM" id="SSF81345">
    <property type="entry name" value="ABC transporter involved in vitamin B12 uptake, BtuC"/>
    <property type="match status" value="1"/>
</dbReference>
<gene>
    <name evidence="9" type="ORF">AB0L16_16185</name>
</gene>
<reference evidence="9 10" key="1">
    <citation type="submission" date="2024-06" db="EMBL/GenBank/DDBJ databases">
        <title>The Natural Products Discovery Center: Release of the First 8490 Sequenced Strains for Exploring Actinobacteria Biosynthetic Diversity.</title>
        <authorList>
            <person name="Kalkreuter E."/>
            <person name="Kautsar S.A."/>
            <person name="Yang D."/>
            <person name="Bader C.D."/>
            <person name="Teijaro C.N."/>
            <person name="Fluegel L."/>
            <person name="Davis C.M."/>
            <person name="Simpson J.R."/>
            <person name="Lauterbach L."/>
            <person name="Steele A.D."/>
            <person name="Gui C."/>
            <person name="Meng S."/>
            <person name="Li G."/>
            <person name="Viehrig K."/>
            <person name="Ye F."/>
            <person name="Su P."/>
            <person name="Kiefer A.F."/>
            <person name="Nichols A."/>
            <person name="Cepeda A.J."/>
            <person name="Yan W."/>
            <person name="Fan B."/>
            <person name="Jiang Y."/>
            <person name="Adhikari A."/>
            <person name="Zheng C.-J."/>
            <person name="Schuster L."/>
            <person name="Cowan T.M."/>
            <person name="Smanski M.J."/>
            <person name="Chevrette M.G."/>
            <person name="De Carvalho L.P.S."/>
            <person name="Shen B."/>
        </authorList>
    </citation>
    <scope>NUCLEOTIDE SEQUENCE [LARGE SCALE GENOMIC DNA]</scope>
    <source>
        <strain evidence="9 10">NPDC052347</strain>
    </source>
</reference>
<keyword evidence="7 8" id="KW-0472">Membrane</keyword>
<evidence type="ECO:0000256" key="4">
    <source>
        <dbReference type="ARBA" id="ARBA00022475"/>
    </source>
</evidence>
<evidence type="ECO:0000256" key="8">
    <source>
        <dbReference type="SAM" id="Phobius"/>
    </source>
</evidence>
<organism evidence="9 10">
    <name type="scientific">Streptomyces orinoci</name>
    <name type="common">Streptoverticillium orinoci</name>
    <dbReference type="NCBI Taxonomy" id="67339"/>
    <lineage>
        <taxon>Bacteria</taxon>
        <taxon>Bacillati</taxon>
        <taxon>Actinomycetota</taxon>
        <taxon>Actinomycetes</taxon>
        <taxon>Kitasatosporales</taxon>
        <taxon>Streptomycetaceae</taxon>
        <taxon>Streptomyces</taxon>
    </lineage>
</organism>
<dbReference type="CDD" id="cd06550">
    <property type="entry name" value="TM_ABC_iron-siderophores_like"/>
    <property type="match status" value="1"/>
</dbReference>
<keyword evidence="10" id="KW-1185">Reference proteome</keyword>
<feature type="transmembrane region" description="Helical" evidence="8">
    <location>
        <begin position="78"/>
        <end position="99"/>
    </location>
</feature>
<accession>A0ABV3JYP5</accession>
<dbReference type="InterPro" id="IPR000522">
    <property type="entry name" value="ABC_transptr_permease_BtuC"/>
</dbReference>
<dbReference type="RefSeq" id="WP_109280188.1">
    <property type="nucleotide sequence ID" value="NZ_JBFAUK010000011.1"/>
</dbReference>
<name>A0ABV3JYP5_STRON</name>
<dbReference type="EMBL" id="JBFAUK010000011">
    <property type="protein sequence ID" value="MEV5507997.1"/>
    <property type="molecule type" value="Genomic_DNA"/>
</dbReference>
<feature type="transmembrane region" description="Helical" evidence="8">
    <location>
        <begin position="320"/>
        <end position="339"/>
    </location>
</feature>
<feature type="transmembrane region" description="Helical" evidence="8">
    <location>
        <begin position="24"/>
        <end position="43"/>
    </location>
</feature>
<protein>
    <submittedName>
        <fullName evidence="9">Iron chelate uptake ABC transporter family permease subunit</fullName>
    </submittedName>
</protein>
<dbReference type="PANTHER" id="PTHR30472">
    <property type="entry name" value="FERRIC ENTEROBACTIN TRANSPORT SYSTEM PERMEASE PROTEIN"/>
    <property type="match status" value="1"/>
</dbReference>
<feature type="transmembrane region" description="Helical" evidence="8">
    <location>
        <begin position="161"/>
        <end position="180"/>
    </location>
</feature>
<keyword evidence="4" id="KW-1003">Cell membrane</keyword>
<dbReference type="Gene3D" id="1.10.3470.10">
    <property type="entry name" value="ABC transporter involved in vitamin B12 uptake, BtuC"/>
    <property type="match status" value="1"/>
</dbReference>
<comment type="subcellular location">
    <subcellularLocation>
        <location evidence="1">Cell membrane</location>
        <topology evidence="1">Multi-pass membrane protein</topology>
    </subcellularLocation>
</comment>
<proteinExistence type="inferred from homology"/>
<dbReference type="Pfam" id="PF01032">
    <property type="entry name" value="FecCD"/>
    <property type="match status" value="1"/>
</dbReference>
<evidence type="ECO:0000256" key="3">
    <source>
        <dbReference type="ARBA" id="ARBA00022448"/>
    </source>
</evidence>
<evidence type="ECO:0000256" key="6">
    <source>
        <dbReference type="ARBA" id="ARBA00022989"/>
    </source>
</evidence>
<dbReference type="PANTHER" id="PTHR30472:SF24">
    <property type="entry name" value="FERRIC ENTEROBACTIN TRANSPORT SYSTEM PERMEASE PROTEIN FEPG"/>
    <property type="match status" value="1"/>
</dbReference>
<keyword evidence="6 8" id="KW-1133">Transmembrane helix</keyword>
<feature type="transmembrane region" description="Helical" evidence="8">
    <location>
        <begin position="119"/>
        <end position="149"/>
    </location>
</feature>
<feature type="transmembrane region" description="Helical" evidence="8">
    <location>
        <begin position="207"/>
        <end position="225"/>
    </location>
</feature>
<evidence type="ECO:0000313" key="10">
    <source>
        <dbReference type="Proteomes" id="UP001552594"/>
    </source>
</evidence>
<evidence type="ECO:0000256" key="2">
    <source>
        <dbReference type="ARBA" id="ARBA00007935"/>
    </source>
</evidence>
<evidence type="ECO:0000256" key="1">
    <source>
        <dbReference type="ARBA" id="ARBA00004651"/>
    </source>
</evidence>
<evidence type="ECO:0000256" key="7">
    <source>
        <dbReference type="ARBA" id="ARBA00023136"/>
    </source>
</evidence>
<feature type="transmembrane region" description="Helical" evidence="8">
    <location>
        <begin position="252"/>
        <end position="273"/>
    </location>
</feature>
<comment type="similarity">
    <text evidence="2">Belongs to the binding-protein-dependent transport system permease family. FecCD subfamily.</text>
</comment>
<comment type="caution">
    <text evidence="9">The sequence shown here is derived from an EMBL/GenBank/DDBJ whole genome shotgun (WGS) entry which is preliminary data.</text>
</comment>
<dbReference type="InterPro" id="IPR037294">
    <property type="entry name" value="ABC_BtuC-like"/>
</dbReference>
<evidence type="ECO:0000256" key="5">
    <source>
        <dbReference type="ARBA" id="ARBA00022692"/>
    </source>
</evidence>
<keyword evidence="5 8" id="KW-0812">Transmembrane</keyword>
<sequence>MSTRTGTKTIRTGGISLRCRPRSLAAGAACLLFALVMAVVCLGSGDYTMSPGQVLRTLLGQGAPADDFIVNELRLPRVVTALLVGAALALAGALFQSLVRNPLGSPDVLGFTQGAATGALLVVVAGGGSLALAGGAVAGGVTTGLLIYALARRDGLHGYRLVLTGIGVAAILTGVNGYLLTRTKLTDAARVVLWLTGSLDGRGWENATPLLIVLAVLVPVVLLGCERPLRMLEMGDDAAHALGIRVERLRMVLLLAAVLLAAFASAAAGPVNFVALTAPQLARRLAKAPGPNLLPSMCLGAALLVSCDWLAQRLVGGHQLPVGVITGVLGGGYLVWLLAVQRKAGRI</sequence>
<dbReference type="Proteomes" id="UP001552594">
    <property type="component" value="Unassembled WGS sequence"/>
</dbReference>